<reference evidence="2" key="2">
    <citation type="submission" date="2023-05" db="EMBL/GenBank/DDBJ databases">
        <authorList>
            <consortium name="Lawrence Berkeley National Laboratory"/>
            <person name="Steindorff A."/>
            <person name="Hensen N."/>
            <person name="Bonometti L."/>
            <person name="Westerberg I."/>
            <person name="Brannstrom I.O."/>
            <person name="Guillou S."/>
            <person name="Cros-Aarteil S."/>
            <person name="Calhoun S."/>
            <person name="Haridas S."/>
            <person name="Kuo A."/>
            <person name="Mondo S."/>
            <person name="Pangilinan J."/>
            <person name="Riley R."/>
            <person name="Labutti K."/>
            <person name="Andreopoulos B."/>
            <person name="Lipzen A."/>
            <person name="Chen C."/>
            <person name="Yanf M."/>
            <person name="Daum C."/>
            <person name="Ng V."/>
            <person name="Clum A."/>
            <person name="Ohm R."/>
            <person name="Martin F."/>
            <person name="Silar P."/>
            <person name="Natvig D."/>
            <person name="Lalanne C."/>
            <person name="Gautier V."/>
            <person name="Ament-Velasquez S.L."/>
            <person name="Kruys A."/>
            <person name="Hutchinson M.I."/>
            <person name="Powell A.J."/>
            <person name="Barry K."/>
            <person name="Miller A.N."/>
            <person name="Grigoriev I.V."/>
            <person name="Debuchy R."/>
            <person name="Gladieux P."/>
            <person name="Thoren M.H."/>
            <person name="Johannesson H."/>
        </authorList>
    </citation>
    <scope>NUCLEOTIDE SEQUENCE</scope>
    <source>
        <strain evidence="2">CBS 103.79</strain>
    </source>
</reference>
<feature type="compositionally biased region" description="Pro residues" evidence="1">
    <location>
        <begin position="378"/>
        <end position="392"/>
    </location>
</feature>
<evidence type="ECO:0000313" key="3">
    <source>
        <dbReference type="Proteomes" id="UP001303889"/>
    </source>
</evidence>
<feature type="compositionally biased region" description="Basic and acidic residues" evidence="1">
    <location>
        <begin position="505"/>
        <end position="525"/>
    </location>
</feature>
<feature type="region of interest" description="Disordered" evidence="1">
    <location>
        <begin position="376"/>
        <end position="445"/>
    </location>
</feature>
<accession>A0AAN6RVX1</accession>
<organism evidence="2 3">
    <name type="scientific">Staphylotrichum tortipilum</name>
    <dbReference type="NCBI Taxonomy" id="2831512"/>
    <lineage>
        <taxon>Eukaryota</taxon>
        <taxon>Fungi</taxon>
        <taxon>Dikarya</taxon>
        <taxon>Ascomycota</taxon>
        <taxon>Pezizomycotina</taxon>
        <taxon>Sordariomycetes</taxon>
        <taxon>Sordariomycetidae</taxon>
        <taxon>Sordariales</taxon>
        <taxon>Chaetomiaceae</taxon>
        <taxon>Staphylotrichum</taxon>
    </lineage>
</organism>
<reference evidence="2" key="1">
    <citation type="journal article" date="2023" name="Mol. Phylogenet. Evol.">
        <title>Genome-scale phylogeny and comparative genomics of the fungal order Sordariales.</title>
        <authorList>
            <person name="Hensen N."/>
            <person name="Bonometti L."/>
            <person name="Westerberg I."/>
            <person name="Brannstrom I.O."/>
            <person name="Guillou S."/>
            <person name="Cros-Aarteil S."/>
            <person name="Calhoun S."/>
            <person name="Haridas S."/>
            <person name="Kuo A."/>
            <person name="Mondo S."/>
            <person name="Pangilinan J."/>
            <person name="Riley R."/>
            <person name="LaButti K."/>
            <person name="Andreopoulos B."/>
            <person name="Lipzen A."/>
            <person name="Chen C."/>
            <person name="Yan M."/>
            <person name="Daum C."/>
            <person name="Ng V."/>
            <person name="Clum A."/>
            <person name="Steindorff A."/>
            <person name="Ohm R.A."/>
            <person name="Martin F."/>
            <person name="Silar P."/>
            <person name="Natvig D.O."/>
            <person name="Lalanne C."/>
            <person name="Gautier V."/>
            <person name="Ament-Velasquez S.L."/>
            <person name="Kruys A."/>
            <person name="Hutchinson M.I."/>
            <person name="Powell A.J."/>
            <person name="Barry K."/>
            <person name="Miller A.N."/>
            <person name="Grigoriev I.V."/>
            <person name="Debuchy R."/>
            <person name="Gladieux P."/>
            <person name="Hiltunen Thoren M."/>
            <person name="Johannesson H."/>
        </authorList>
    </citation>
    <scope>NUCLEOTIDE SEQUENCE</scope>
    <source>
        <strain evidence="2">CBS 103.79</strain>
    </source>
</reference>
<evidence type="ECO:0000256" key="1">
    <source>
        <dbReference type="SAM" id="MobiDB-lite"/>
    </source>
</evidence>
<dbReference type="Proteomes" id="UP001303889">
    <property type="component" value="Unassembled WGS sequence"/>
</dbReference>
<proteinExistence type="predicted"/>
<feature type="compositionally biased region" description="Polar residues" evidence="1">
    <location>
        <begin position="407"/>
        <end position="433"/>
    </location>
</feature>
<protein>
    <submittedName>
        <fullName evidence="2">Uncharacterized protein</fullName>
    </submittedName>
</protein>
<dbReference type="EMBL" id="MU855397">
    <property type="protein sequence ID" value="KAK3904443.1"/>
    <property type="molecule type" value="Genomic_DNA"/>
</dbReference>
<comment type="caution">
    <text evidence="2">The sequence shown here is derived from an EMBL/GenBank/DDBJ whole genome shotgun (WGS) entry which is preliminary data.</text>
</comment>
<gene>
    <name evidence="2" type="ORF">C8A05DRAFT_31770</name>
</gene>
<feature type="compositionally biased region" description="Basic and acidic residues" evidence="1">
    <location>
        <begin position="557"/>
        <end position="566"/>
    </location>
</feature>
<evidence type="ECO:0000313" key="2">
    <source>
        <dbReference type="EMBL" id="KAK3904443.1"/>
    </source>
</evidence>
<sequence>MDQEQCSRPVLMAKERTKYGRTDYERYDNATTDVGRAGRGKIGKVEVDCHFLFTKSRWGVIGTPEVPAGIIYMDLDFHQPSDCKLESATVAVTLATEDGEECRLQPRDRPVPDAGPRPPPVKFTQHFGPHEMRGKETLVQSRRAKKRTPQVEVMGYGVGGMGLDNEKVVQTTSRWRFSGRTTSDGGGIWDNKLQWELQENKLEREPTRANRLHTAFAFQHNASRFYMTVTVSGKLAKSPDKIKTLFHFGKRKDGKPQEMVTKIEWPDGYDCPQRLDRIAQDLRFVMELENMSAVPIELPAAQLATFGPVNSNGLTGLAVSGTQQACLPSSGSTLGLDPERPTPPAAIEWRPLQTEQALIHPAQPTLDQMSLAAAPAPLQLPPAPPRPSPPAVTRPVEQDPSQDAPASMSSSITIQIPESAQTSQTGQHQTEPPESTEPKAPTERIVPLRKPARPIPSAWLFLLWLRNVGAEFLWLLASMIPQASVAEITGKEYEYAPKPVTNMQDGKETGSKDAAVGEREQDRLRLTVPSQDTPRDLDGETCVGSSGLTPRTAFSAVEERRPWPHR</sequence>
<keyword evidence="3" id="KW-1185">Reference proteome</keyword>
<feature type="region of interest" description="Disordered" evidence="1">
    <location>
        <begin position="499"/>
        <end position="566"/>
    </location>
</feature>
<name>A0AAN6RVX1_9PEZI</name>
<dbReference type="AlphaFoldDB" id="A0AAN6RVX1"/>